<organism evidence="1 2">
    <name type="scientific">Mycena rosella</name>
    <name type="common">Pink bonnet</name>
    <name type="synonym">Agaricus rosellus</name>
    <dbReference type="NCBI Taxonomy" id="1033263"/>
    <lineage>
        <taxon>Eukaryota</taxon>
        <taxon>Fungi</taxon>
        <taxon>Dikarya</taxon>
        <taxon>Basidiomycota</taxon>
        <taxon>Agaricomycotina</taxon>
        <taxon>Agaricomycetes</taxon>
        <taxon>Agaricomycetidae</taxon>
        <taxon>Agaricales</taxon>
        <taxon>Marasmiineae</taxon>
        <taxon>Mycenaceae</taxon>
        <taxon>Mycena</taxon>
    </lineage>
</organism>
<keyword evidence="2" id="KW-1185">Reference proteome</keyword>
<accession>A0AAD7G5C9</accession>
<name>A0AAD7G5C9_MYCRO</name>
<comment type="caution">
    <text evidence="1">The sequence shown here is derived from an EMBL/GenBank/DDBJ whole genome shotgun (WGS) entry which is preliminary data.</text>
</comment>
<dbReference type="EMBL" id="JARKIE010000290">
    <property type="protein sequence ID" value="KAJ7657467.1"/>
    <property type="molecule type" value="Genomic_DNA"/>
</dbReference>
<evidence type="ECO:0000313" key="2">
    <source>
        <dbReference type="Proteomes" id="UP001221757"/>
    </source>
</evidence>
<dbReference type="AlphaFoldDB" id="A0AAD7G5C9"/>
<reference evidence="1" key="1">
    <citation type="submission" date="2023-03" db="EMBL/GenBank/DDBJ databases">
        <title>Massive genome expansion in bonnet fungi (Mycena s.s.) driven by repeated elements and novel gene families across ecological guilds.</title>
        <authorList>
            <consortium name="Lawrence Berkeley National Laboratory"/>
            <person name="Harder C.B."/>
            <person name="Miyauchi S."/>
            <person name="Viragh M."/>
            <person name="Kuo A."/>
            <person name="Thoen E."/>
            <person name="Andreopoulos B."/>
            <person name="Lu D."/>
            <person name="Skrede I."/>
            <person name="Drula E."/>
            <person name="Henrissat B."/>
            <person name="Morin E."/>
            <person name="Kohler A."/>
            <person name="Barry K."/>
            <person name="LaButti K."/>
            <person name="Morin E."/>
            <person name="Salamov A."/>
            <person name="Lipzen A."/>
            <person name="Mereny Z."/>
            <person name="Hegedus B."/>
            <person name="Baldrian P."/>
            <person name="Stursova M."/>
            <person name="Weitz H."/>
            <person name="Taylor A."/>
            <person name="Grigoriev I.V."/>
            <person name="Nagy L.G."/>
            <person name="Martin F."/>
            <person name="Kauserud H."/>
        </authorList>
    </citation>
    <scope>NUCLEOTIDE SEQUENCE</scope>
    <source>
        <strain evidence="1">CBHHK067</strain>
    </source>
</reference>
<protein>
    <submittedName>
        <fullName evidence="1">Uncharacterized protein</fullName>
    </submittedName>
</protein>
<gene>
    <name evidence="1" type="ORF">B0H17DRAFT_1185779</name>
</gene>
<dbReference type="Proteomes" id="UP001221757">
    <property type="component" value="Unassembled WGS sequence"/>
</dbReference>
<proteinExistence type="predicted"/>
<sequence>MAANAPDPVSPGSSFFESLITLQKAASIFSRDSYSGHFPPNLTALGAIVAHLKSCSDAFDAAVVQLAPIPQLSPSDAAVLNDTNILFSPPAILGTLNNLQVGEPFFEGVNNDPVLLPAFCNSVRDLSHQTDAFYGKLSLIAPSADYAAFWSQVQKNAAVQYHILLAEDGFSCGG</sequence>
<evidence type="ECO:0000313" key="1">
    <source>
        <dbReference type="EMBL" id="KAJ7657467.1"/>
    </source>
</evidence>